<accession>A0ACC0KA91</accession>
<dbReference type="EMBL" id="CM046128">
    <property type="protein sequence ID" value="KAI8433195.1"/>
    <property type="molecule type" value="Genomic_DNA"/>
</dbReference>
<reference evidence="1 2" key="1">
    <citation type="journal article" date="2022" name="Genome Biol. Evol.">
        <title>The Spruce Budworm Genome: Reconstructing the Evolutionary History of Antifreeze Proteins.</title>
        <authorList>
            <person name="Beliveau C."/>
            <person name="Gagne P."/>
            <person name="Picq S."/>
            <person name="Vernygora O."/>
            <person name="Keeling C.I."/>
            <person name="Pinkney K."/>
            <person name="Doucet D."/>
            <person name="Wen F."/>
            <person name="Johnston J.S."/>
            <person name="Maaroufi H."/>
            <person name="Boyle B."/>
            <person name="Laroche J."/>
            <person name="Dewar K."/>
            <person name="Juretic N."/>
            <person name="Blackburn G."/>
            <person name="Nisole A."/>
            <person name="Brunet B."/>
            <person name="Brandao M."/>
            <person name="Lumley L."/>
            <person name="Duan J."/>
            <person name="Quan G."/>
            <person name="Lucarotti C.J."/>
            <person name="Roe A.D."/>
            <person name="Sperling F.A.H."/>
            <person name="Levesque R.C."/>
            <person name="Cusson M."/>
        </authorList>
    </citation>
    <scope>NUCLEOTIDE SEQUENCE [LARGE SCALE GENOMIC DNA]</scope>
    <source>
        <strain evidence="1">Glfc:IPQL:Cfum</strain>
    </source>
</reference>
<comment type="caution">
    <text evidence="1">The sequence shown here is derived from an EMBL/GenBank/DDBJ whole genome shotgun (WGS) entry which is preliminary data.</text>
</comment>
<gene>
    <name evidence="1" type="ORF">MSG28_015287</name>
</gene>
<name>A0ACC0KA91_CHOFU</name>
<evidence type="ECO:0000313" key="2">
    <source>
        <dbReference type="Proteomes" id="UP001064048"/>
    </source>
</evidence>
<organism evidence="1 2">
    <name type="scientific">Choristoneura fumiferana</name>
    <name type="common">Spruce budworm moth</name>
    <name type="synonym">Archips fumiferana</name>
    <dbReference type="NCBI Taxonomy" id="7141"/>
    <lineage>
        <taxon>Eukaryota</taxon>
        <taxon>Metazoa</taxon>
        <taxon>Ecdysozoa</taxon>
        <taxon>Arthropoda</taxon>
        <taxon>Hexapoda</taxon>
        <taxon>Insecta</taxon>
        <taxon>Pterygota</taxon>
        <taxon>Neoptera</taxon>
        <taxon>Endopterygota</taxon>
        <taxon>Lepidoptera</taxon>
        <taxon>Glossata</taxon>
        <taxon>Ditrysia</taxon>
        <taxon>Tortricoidea</taxon>
        <taxon>Tortricidae</taxon>
        <taxon>Tortricinae</taxon>
        <taxon>Choristoneura</taxon>
    </lineage>
</organism>
<dbReference type="Proteomes" id="UP001064048">
    <property type="component" value="Chromosome 28"/>
</dbReference>
<protein>
    <submittedName>
        <fullName evidence="1">Uncharacterized protein</fullName>
    </submittedName>
</protein>
<proteinExistence type="predicted"/>
<sequence length="276" mass="30967">MNEVSDKLIGVSGDQRAGFFFAQRLSLAVLPGNAASVLGTMPCAALPLEEEARFNMYPTTNPATPATEPDAIHESQTSPNLQKHWTLYDIRPCFIPLVPIDSVEYRSQNKNSTAKMRKPIDSVTKENRSENKSEKPHVCDVCKKQFGEKYLLKYHKRLHTGETAYTCRLCSKTFNHISNLKRHIRAHENKPFACEICNQHFSKQSNLNGWTDSNILQTTHKSTLSCSMARGAPRPNRLCGKQASAQPPSAADKPVGSSNSSRRHTCSWKHKYILIL</sequence>
<keyword evidence="2" id="KW-1185">Reference proteome</keyword>
<evidence type="ECO:0000313" key="1">
    <source>
        <dbReference type="EMBL" id="KAI8433195.1"/>
    </source>
</evidence>